<gene>
    <name evidence="1" type="ORF">N5J11_05300</name>
</gene>
<comment type="caution">
    <text evidence="1">The sequence shown here is derived from an EMBL/GenBank/DDBJ whole genome shotgun (WGS) entry which is preliminary data.</text>
</comment>
<sequence length="189" mass="20840">MGSIKKFAYRFAYRFIFAATERDERQHPDGMCDALCIRSKTADVVTALQAGLVAHSPLGLQHHESAQSWPAFWLWQALELVENMAATNLQPAMVLLDMLEVRMGYPGRIAVQKGVSEVIDRFGQLRLVSLDGQQIVRPAIENGLCNVRLGTHGIDRHGAALKRQCGQQLRNGGLLVGLLGGRPLPENQS</sequence>
<dbReference type="EMBL" id="JAOCJE010000001">
    <property type="protein sequence ID" value="MDH1338665.1"/>
    <property type="molecule type" value="Genomic_DNA"/>
</dbReference>
<evidence type="ECO:0000313" key="2">
    <source>
        <dbReference type="Proteomes" id="UP001161697"/>
    </source>
</evidence>
<dbReference type="Proteomes" id="UP001161697">
    <property type="component" value="Unassembled WGS sequence"/>
</dbReference>
<accession>A0AA42Q7U3</accession>
<dbReference type="AlphaFoldDB" id="A0AA42Q7U3"/>
<evidence type="ECO:0000313" key="1">
    <source>
        <dbReference type="EMBL" id="MDH1338665.1"/>
    </source>
</evidence>
<organism evidence="1 2">
    <name type="scientific">Ectopseudomonas oleovorans</name>
    <name type="common">Pseudomonas oleovorans</name>
    <dbReference type="NCBI Taxonomy" id="301"/>
    <lineage>
        <taxon>Bacteria</taxon>
        <taxon>Pseudomonadati</taxon>
        <taxon>Pseudomonadota</taxon>
        <taxon>Gammaproteobacteria</taxon>
        <taxon>Pseudomonadales</taxon>
        <taxon>Pseudomonadaceae</taxon>
        <taxon>Ectopseudomonas</taxon>
    </lineage>
</organism>
<proteinExistence type="predicted"/>
<name>A0AA42Q7U3_ECTOL</name>
<protein>
    <submittedName>
        <fullName evidence="1">Uncharacterized protein</fullName>
    </submittedName>
</protein>
<reference evidence="1" key="1">
    <citation type="submission" date="2022-09" db="EMBL/GenBank/DDBJ databases">
        <title>Intensive care unit water sources are persistently colonized with multi-drug resistant bacteria and are the site of extensive horizontal gene transfer of antibiotic resistance genes.</title>
        <authorList>
            <person name="Diorio-Toth L."/>
        </authorList>
    </citation>
    <scope>NUCLEOTIDE SEQUENCE</scope>
    <source>
        <strain evidence="1">GD03704</strain>
    </source>
</reference>